<comment type="caution">
    <text evidence="2">The sequence shown here is derived from an EMBL/GenBank/DDBJ whole genome shotgun (WGS) entry which is preliminary data.</text>
</comment>
<evidence type="ECO:0000313" key="2">
    <source>
        <dbReference type="EMBL" id="RKF83266.1"/>
    </source>
</evidence>
<evidence type="ECO:0000256" key="1">
    <source>
        <dbReference type="SAM" id="MobiDB-lite"/>
    </source>
</evidence>
<name>A0A420J922_9PEZI</name>
<protein>
    <submittedName>
        <fullName evidence="2">Uncharacterized protein</fullName>
    </submittedName>
</protein>
<reference evidence="2 3" key="1">
    <citation type="journal article" date="2018" name="BMC Genomics">
        <title>Comparative genome analyses reveal sequence features reflecting distinct modes of host-adaptation between dicot and monocot powdery mildew.</title>
        <authorList>
            <person name="Wu Y."/>
            <person name="Ma X."/>
            <person name="Pan Z."/>
            <person name="Kale S.D."/>
            <person name="Song Y."/>
            <person name="King H."/>
            <person name="Zhang Q."/>
            <person name="Presley C."/>
            <person name="Deng X."/>
            <person name="Wei C.I."/>
            <person name="Xiao S."/>
        </authorList>
    </citation>
    <scope>NUCLEOTIDE SEQUENCE [LARGE SCALE GENOMIC DNA]</scope>
    <source>
        <strain evidence="2">UCSC1</strain>
    </source>
</reference>
<feature type="compositionally biased region" description="Polar residues" evidence="1">
    <location>
        <begin position="20"/>
        <end position="34"/>
    </location>
</feature>
<dbReference type="Proteomes" id="UP000285405">
    <property type="component" value="Unassembled WGS sequence"/>
</dbReference>
<feature type="region of interest" description="Disordered" evidence="1">
    <location>
        <begin position="18"/>
        <end position="108"/>
    </location>
</feature>
<gene>
    <name evidence="2" type="ORF">GcC1_004036</name>
</gene>
<accession>A0A420J922</accession>
<evidence type="ECO:0000313" key="3">
    <source>
        <dbReference type="Proteomes" id="UP000285405"/>
    </source>
</evidence>
<dbReference type="EMBL" id="MCBR01000492">
    <property type="protein sequence ID" value="RKF83266.1"/>
    <property type="molecule type" value="Genomic_DNA"/>
</dbReference>
<organism evidence="2 3">
    <name type="scientific">Golovinomyces cichoracearum</name>
    <dbReference type="NCBI Taxonomy" id="62708"/>
    <lineage>
        <taxon>Eukaryota</taxon>
        <taxon>Fungi</taxon>
        <taxon>Dikarya</taxon>
        <taxon>Ascomycota</taxon>
        <taxon>Pezizomycotina</taxon>
        <taxon>Leotiomycetes</taxon>
        <taxon>Erysiphales</taxon>
        <taxon>Erysiphaceae</taxon>
        <taxon>Golovinomyces</taxon>
    </lineage>
</organism>
<dbReference type="AlphaFoldDB" id="A0A420J922"/>
<proteinExistence type="predicted"/>
<sequence length="141" mass="15635">MPPTNLLADIDQKNILQGARRNTFQRSRSLSPSKNIEKPVPSIAYPSIPTPFSLPPRHNLPPPTRNAPKTASHITPPPQSHSEQLSKSEKSTLQSSSSAYHDSEDKKPFSLNLDNITLAKLIIDTVATTIKNLHHPQNRHV</sequence>
<feature type="compositionally biased region" description="Pro residues" evidence="1">
    <location>
        <begin position="48"/>
        <end position="65"/>
    </location>
</feature>